<dbReference type="Proteomes" id="UP000799778">
    <property type="component" value="Unassembled WGS sequence"/>
</dbReference>
<dbReference type="PANTHER" id="PTHR46187">
    <property type="entry name" value="ALKALINE CERAMIDASE 3"/>
    <property type="match status" value="1"/>
</dbReference>
<feature type="binding site" evidence="8">
    <location>
        <position position="231"/>
    </location>
    <ligand>
        <name>Zn(2+)</name>
        <dbReference type="ChEBI" id="CHEBI:29105"/>
        <note>catalytic</note>
    </ligand>
</feature>
<evidence type="ECO:0000256" key="1">
    <source>
        <dbReference type="ARBA" id="ARBA00004141"/>
    </source>
</evidence>
<dbReference type="Pfam" id="PF05875">
    <property type="entry name" value="Ceramidase"/>
    <property type="match status" value="1"/>
</dbReference>
<dbReference type="OrthoDB" id="187171at2759"/>
<dbReference type="RefSeq" id="XP_033387396.1">
    <property type="nucleotide sequence ID" value="XM_033533604.1"/>
</dbReference>
<feature type="binding site" evidence="7">
    <location>
        <position position="39"/>
    </location>
    <ligand>
        <name>Ca(2+)</name>
        <dbReference type="ChEBI" id="CHEBI:29108"/>
    </ligand>
</feature>
<evidence type="ECO:0000313" key="11">
    <source>
        <dbReference type="Proteomes" id="UP000799778"/>
    </source>
</evidence>
<feature type="transmembrane region" description="Helical" evidence="9">
    <location>
        <begin position="127"/>
        <end position="144"/>
    </location>
</feature>
<comment type="cofactor">
    <cofactor evidence="8">
        <name>Zn(2+)</name>
        <dbReference type="ChEBI" id="CHEBI:29105"/>
    </cofactor>
</comment>
<keyword evidence="7" id="KW-0106">Calcium</keyword>
<feature type="transmembrane region" description="Helical" evidence="9">
    <location>
        <begin position="68"/>
        <end position="91"/>
    </location>
</feature>
<evidence type="ECO:0000313" key="10">
    <source>
        <dbReference type="EMBL" id="KAF2019057.1"/>
    </source>
</evidence>
<dbReference type="InterPro" id="IPR008901">
    <property type="entry name" value="ACER"/>
</dbReference>
<dbReference type="GO" id="GO:0046514">
    <property type="term" value="P:ceramide catabolic process"/>
    <property type="evidence" value="ECO:0007669"/>
    <property type="project" value="TreeGrafter"/>
</dbReference>
<keyword evidence="7" id="KW-0479">Metal-binding</keyword>
<dbReference type="GO" id="GO:0016811">
    <property type="term" value="F:hydrolase activity, acting on carbon-nitrogen (but not peptide) bonds, in linear amides"/>
    <property type="evidence" value="ECO:0007669"/>
    <property type="project" value="InterPro"/>
</dbReference>
<evidence type="ECO:0000256" key="9">
    <source>
        <dbReference type="SAM" id="Phobius"/>
    </source>
</evidence>
<evidence type="ECO:0000256" key="5">
    <source>
        <dbReference type="ARBA" id="ARBA00022989"/>
    </source>
</evidence>
<comment type="similarity">
    <text evidence="2">Belongs to the alkaline ceramidase family.</text>
</comment>
<dbReference type="GO" id="GO:0046872">
    <property type="term" value="F:metal ion binding"/>
    <property type="evidence" value="ECO:0007669"/>
    <property type="project" value="UniProtKB-KW"/>
</dbReference>
<protein>
    <submittedName>
        <fullName evidence="10">Alkaline phytoceramidase</fullName>
    </submittedName>
</protein>
<evidence type="ECO:0000256" key="8">
    <source>
        <dbReference type="PIRSR" id="PIRSR608901-2"/>
    </source>
</evidence>
<evidence type="ECO:0000256" key="6">
    <source>
        <dbReference type="ARBA" id="ARBA00023136"/>
    </source>
</evidence>
<evidence type="ECO:0000256" key="2">
    <source>
        <dbReference type="ARBA" id="ARBA00009780"/>
    </source>
</evidence>
<dbReference type="PANTHER" id="PTHR46187:SF1">
    <property type="entry name" value="ALKALINE PHYTOCERAMIDASE"/>
    <property type="match status" value="1"/>
</dbReference>
<keyword evidence="8" id="KW-0862">Zinc</keyword>
<dbReference type="GeneID" id="54291001"/>
<accession>A0A6A5Y1W6</accession>
<dbReference type="AlphaFoldDB" id="A0A6A5Y1W6"/>
<keyword evidence="6 9" id="KW-0472">Membrane</keyword>
<gene>
    <name evidence="10" type="ORF">BU24DRAFT_489094</name>
</gene>
<evidence type="ECO:0000256" key="4">
    <source>
        <dbReference type="ARBA" id="ARBA00022801"/>
    </source>
</evidence>
<keyword evidence="11" id="KW-1185">Reference proteome</keyword>
<feature type="transmembrane region" description="Helical" evidence="9">
    <location>
        <begin position="234"/>
        <end position="253"/>
    </location>
</feature>
<sequence>MSLFRWPYAESPISGAWGTPNSNHNFCEEDYVITEYVAEFINTLTNLTYVIYGAYGIRRVWPREDGGLFSTLAFPYWGLVGVGLLSAWFHVTLKYHSQMGDDLSMFLAVGAVLNQVLTFDAPPHKRVGITLAILGVVVPASVYHCWTDEIILHEIVFGVMVFMTGKKIRKLIRERVKNPEAQKRLKSMASLGTASGLFGYFLWSIDFHLCSYVTAFKRSLGLPWGLIFELHGWWHIFTGIGAYVGMALAEYLVTIDEGNTSKIEEGFVWPVRAVLRDIEGTKDANGSSGKKQR</sequence>
<keyword evidence="3 9" id="KW-0812">Transmembrane</keyword>
<name>A0A6A5Y1W6_9PLEO</name>
<keyword evidence="5 9" id="KW-1133">Transmembrane helix</keyword>
<comment type="subcellular location">
    <subcellularLocation>
        <location evidence="1">Membrane</location>
        <topology evidence="1">Multi-pass membrane protein</topology>
    </subcellularLocation>
</comment>
<feature type="binding site" evidence="7">
    <location>
        <position position="28"/>
    </location>
    <ligand>
        <name>Ca(2+)</name>
        <dbReference type="ChEBI" id="CHEBI:29108"/>
    </ligand>
</feature>
<keyword evidence="4" id="KW-0378">Hydrolase</keyword>
<feature type="binding site" evidence="8">
    <location>
        <position position="235"/>
    </location>
    <ligand>
        <name>Zn(2+)</name>
        <dbReference type="ChEBI" id="CHEBI:29105"/>
        <note>catalytic</note>
    </ligand>
</feature>
<reference evidence="10" key="1">
    <citation type="journal article" date="2020" name="Stud. Mycol.">
        <title>101 Dothideomycetes genomes: a test case for predicting lifestyles and emergence of pathogens.</title>
        <authorList>
            <person name="Haridas S."/>
            <person name="Albert R."/>
            <person name="Binder M."/>
            <person name="Bloem J."/>
            <person name="Labutti K."/>
            <person name="Salamov A."/>
            <person name="Andreopoulos B."/>
            <person name="Baker S."/>
            <person name="Barry K."/>
            <person name="Bills G."/>
            <person name="Bluhm B."/>
            <person name="Cannon C."/>
            <person name="Castanera R."/>
            <person name="Culley D."/>
            <person name="Daum C."/>
            <person name="Ezra D."/>
            <person name="Gonzalez J."/>
            <person name="Henrissat B."/>
            <person name="Kuo A."/>
            <person name="Liang C."/>
            <person name="Lipzen A."/>
            <person name="Lutzoni F."/>
            <person name="Magnuson J."/>
            <person name="Mondo S."/>
            <person name="Nolan M."/>
            <person name="Ohm R."/>
            <person name="Pangilinan J."/>
            <person name="Park H.-J."/>
            <person name="Ramirez L."/>
            <person name="Alfaro M."/>
            <person name="Sun H."/>
            <person name="Tritt A."/>
            <person name="Yoshinaga Y."/>
            <person name="Zwiers L.-H."/>
            <person name="Turgeon B."/>
            <person name="Goodwin S."/>
            <person name="Spatafora J."/>
            <person name="Crous P."/>
            <person name="Grigoriev I."/>
        </authorList>
    </citation>
    <scope>NUCLEOTIDE SEQUENCE</scope>
    <source>
        <strain evidence="10">CBS 175.79</strain>
    </source>
</reference>
<evidence type="ECO:0000256" key="7">
    <source>
        <dbReference type="PIRSR" id="PIRSR608901-1"/>
    </source>
</evidence>
<evidence type="ECO:0000256" key="3">
    <source>
        <dbReference type="ARBA" id="ARBA00022692"/>
    </source>
</evidence>
<dbReference type="GO" id="GO:0046513">
    <property type="term" value="P:ceramide biosynthetic process"/>
    <property type="evidence" value="ECO:0007669"/>
    <property type="project" value="TreeGrafter"/>
</dbReference>
<dbReference type="EMBL" id="ML978067">
    <property type="protein sequence ID" value="KAF2019057.1"/>
    <property type="molecule type" value="Genomic_DNA"/>
</dbReference>
<organism evidence="10 11">
    <name type="scientific">Aaosphaeria arxii CBS 175.79</name>
    <dbReference type="NCBI Taxonomy" id="1450172"/>
    <lineage>
        <taxon>Eukaryota</taxon>
        <taxon>Fungi</taxon>
        <taxon>Dikarya</taxon>
        <taxon>Ascomycota</taxon>
        <taxon>Pezizomycotina</taxon>
        <taxon>Dothideomycetes</taxon>
        <taxon>Pleosporomycetidae</taxon>
        <taxon>Pleosporales</taxon>
        <taxon>Pleosporales incertae sedis</taxon>
        <taxon>Aaosphaeria</taxon>
    </lineage>
</organism>
<dbReference type="GO" id="GO:0005789">
    <property type="term" value="C:endoplasmic reticulum membrane"/>
    <property type="evidence" value="ECO:0007669"/>
    <property type="project" value="TreeGrafter"/>
</dbReference>
<feature type="transmembrane region" description="Helical" evidence="9">
    <location>
        <begin position="189"/>
        <end position="214"/>
    </location>
</feature>
<proteinExistence type="inferred from homology"/>
<feature type="binding site" evidence="8">
    <location>
        <position position="90"/>
    </location>
    <ligand>
        <name>Zn(2+)</name>
        <dbReference type="ChEBI" id="CHEBI:29105"/>
        <note>catalytic</note>
    </ligand>
</feature>